<proteinExistence type="predicted"/>
<comment type="caution">
    <text evidence="1">The sequence shown here is derived from an EMBL/GenBank/DDBJ whole genome shotgun (WGS) entry which is preliminary data.</text>
</comment>
<dbReference type="RefSeq" id="WP_137963607.1">
    <property type="nucleotide sequence ID" value="NZ_BJHV01000001.1"/>
</dbReference>
<keyword evidence="2" id="KW-1185">Reference proteome</keyword>
<organism evidence="1 2">
    <name type="scientific">Streptomyces antimycoticus</name>
    <dbReference type="NCBI Taxonomy" id="68175"/>
    <lineage>
        <taxon>Bacteria</taxon>
        <taxon>Bacillati</taxon>
        <taxon>Actinomycetota</taxon>
        <taxon>Actinomycetes</taxon>
        <taxon>Kitasatosporales</taxon>
        <taxon>Streptomycetaceae</taxon>
        <taxon>Streptomyces</taxon>
        <taxon>Streptomyces violaceusniger group</taxon>
    </lineage>
</organism>
<protein>
    <submittedName>
        <fullName evidence="1">Uncharacterized protein</fullName>
    </submittedName>
</protein>
<accession>A0A4D4JY11</accession>
<sequence length="183" mass="20719">MSGRPNRVMLAGSGPTPERRLFVAHDVKPDEKRVGPHEHLGREHVLALLPLSPVWPAQDYTNGRTLGRNRLIGAGQILDWLLTHAGDGWQARWRAADADRGKDWIEQVLAQTDNGHSYQGRRSTLLSGLNSMFISRIVLPDYEFMRNYKAMALFKDVQRMFPPGTLEQMRRHGSELGMTGRHA</sequence>
<evidence type="ECO:0000313" key="2">
    <source>
        <dbReference type="Proteomes" id="UP000299290"/>
    </source>
</evidence>
<dbReference type="EMBL" id="BJHV01000001">
    <property type="protein sequence ID" value="GDY39298.1"/>
    <property type="molecule type" value="Genomic_DNA"/>
</dbReference>
<name>A0A4D4JY11_9ACTN</name>
<dbReference type="AlphaFoldDB" id="A0A4D4JY11"/>
<gene>
    <name evidence="1" type="ORF">SANT12839_001800</name>
</gene>
<evidence type="ECO:0000313" key="1">
    <source>
        <dbReference type="EMBL" id="GDY39298.1"/>
    </source>
</evidence>
<reference evidence="1 2" key="1">
    <citation type="journal article" date="2020" name="Int. J. Syst. Evol. Microbiol.">
        <title>Reclassification of Streptomyces castelarensis and Streptomyces sporoclivatus as later heterotypic synonyms of Streptomyces antimycoticus.</title>
        <authorList>
            <person name="Komaki H."/>
            <person name="Tamura T."/>
        </authorList>
    </citation>
    <scope>NUCLEOTIDE SEQUENCE [LARGE SCALE GENOMIC DNA]</scope>
    <source>
        <strain evidence="1 2">NBRC 12839</strain>
    </source>
</reference>
<dbReference type="Proteomes" id="UP000299290">
    <property type="component" value="Unassembled WGS sequence"/>
</dbReference>